<dbReference type="GO" id="GO:0005886">
    <property type="term" value="C:plasma membrane"/>
    <property type="evidence" value="ECO:0007669"/>
    <property type="project" value="UniProtKB-SubCell"/>
</dbReference>
<keyword evidence="4" id="KW-1003">Cell membrane</keyword>
<organism evidence="10 11">
    <name type="scientific">Desulfuribacillus alkaliarsenatis</name>
    <dbReference type="NCBI Taxonomy" id="766136"/>
    <lineage>
        <taxon>Bacteria</taxon>
        <taxon>Bacillati</taxon>
        <taxon>Bacillota</taxon>
        <taxon>Desulfuribacillia</taxon>
        <taxon>Desulfuribacillales</taxon>
        <taxon>Desulfuribacillaceae</taxon>
        <taxon>Desulfuribacillus</taxon>
    </lineage>
</organism>
<protein>
    <recommendedName>
        <fullName evidence="9">ABC transmembrane type-2 domain-containing protein</fullName>
    </recommendedName>
</protein>
<dbReference type="Pfam" id="PF12698">
    <property type="entry name" value="ABC2_membrane_3"/>
    <property type="match status" value="1"/>
</dbReference>
<dbReference type="InterPro" id="IPR047817">
    <property type="entry name" value="ABC2_TM_bact-type"/>
</dbReference>
<feature type="transmembrane region" description="Helical" evidence="8">
    <location>
        <begin position="292"/>
        <end position="311"/>
    </location>
</feature>
<keyword evidence="6 8" id="KW-1133">Transmembrane helix</keyword>
<keyword evidence="7 8" id="KW-0472">Membrane</keyword>
<dbReference type="STRING" id="766136.BHF68_04800"/>
<dbReference type="InterPro" id="IPR051449">
    <property type="entry name" value="ABC-2_transporter_component"/>
</dbReference>
<evidence type="ECO:0000256" key="8">
    <source>
        <dbReference type="SAM" id="Phobius"/>
    </source>
</evidence>
<dbReference type="GO" id="GO:0140359">
    <property type="term" value="F:ABC-type transporter activity"/>
    <property type="evidence" value="ECO:0007669"/>
    <property type="project" value="InterPro"/>
</dbReference>
<dbReference type="InterPro" id="IPR013525">
    <property type="entry name" value="ABC2_TM"/>
</dbReference>
<sequence length="376" mass="42218">MTQILAITILRIRSLFRDKKSYVFFIGLPILFTVIFGSVHGGTDGNRNLPAVGLLQSEVADSLYYNQLETAKDFVWIKGNYAELMDSLQQGQLIAVVEADTNNITVYKRYNYPEQMQLEALLKMRAQELAMLNQLVPDLDMRDRIEQSWSTLTVGFTWQPRYAVENADEAIGDKTVSFSQASMAIGFALMFMMMNVVIGAGTVIEEKRQGTWKRMLMAPLSSSQIFFGYGIGYFVIGWLQFIILMVVASVLFGVSWGNIISVITVVSLFLASIIALGLLLSQLVKNYLQQQTIGSLVIIASSMLSGIFWPLEIVPEFMVSFAKLMPQYWALNGLVDAMLLNKDPLQLLPPIMSLTILTIVFFGGWQLLNKISRFGY</sequence>
<evidence type="ECO:0000256" key="7">
    <source>
        <dbReference type="ARBA" id="ARBA00023136"/>
    </source>
</evidence>
<evidence type="ECO:0000256" key="3">
    <source>
        <dbReference type="ARBA" id="ARBA00022448"/>
    </source>
</evidence>
<reference evidence="10 11" key="1">
    <citation type="submission" date="2016-09" db="EMBL/GenBank/DDBJ databases">
        <title>Draft genome sequence for the type strain of Desulfuribacillus alkaliarsenatis AHT28, an obligately anaerobic, sulfidogenic bacterium isolated from Russian soda lake sediments.</title>
        <authorList>
            <person name="Abin C.A."/>
            <person name="Hollibaugh J.T."/>
        </authorList>
    </citation>
    <scope>NUCLEOTIDE SEQUENCE [LARGE SCALE GENOMIC DNA]</scope>
    <source>
        <strain evidence="10 11">AHT28</strain>
    </source>
</reference>
<evidence type="ECO:0000256" key="5">
    <source>
        <dbReference type="ARBA" id="ARBA00022692"/>
    </source>
</evidence>
<evidence type="ECO:0000256" key="1">
    <source>
        <dbReference type="ARBA" id="ARBA00004651"/>
    </source>
</evidence>
<evidence type="ECO:0000256" key="2">
    <source>
        <dbReference type="ARBA" id="ARBA00007783"/>
    </source>
</evidence>
<keyword evidence="5 8" id="KW-0812">Transmembrane</keyword>
<gene>
    <name evidence="10" type="ORF">BHF68_04800</name>
</gene>
<evidence type="ECO:0000256" key="6">
    <source>
        <dbReference type="ARBA" id="ARBA00022989"/>
    </source>
</evidence>
<dbReference type="AlphaFoldDB" id="A0A1E5G392"/>
<feature type="transmembrane region" description="Helical" evidence="8">
    <location>
        <begin position="225"/>
        <end position="253"/>
    </location>
</feature>
<name>A0A1E5G392_9FIRM</name>
<dbReference type="Proteomes" id="UP000094296">
    <property type="component" value="Unassembled WGS sequence"/>
</dbReference>
<evidence type="ECO:0000313" key="11">
    <source>
        <dbReference type="Proteomes" id="UP000094296"/>
    </source>
</evidence>
<feature type="transmembrane region" description="Helical" evidence="8">
    <location>
        <begin position="347"/>
        <end position="368"/>
    </location>
</feature>
<comment type="caution">
    <text evidence="10">The sequence shown here is derived from an EMBL/GenBank/DDBJ whole genome shotgun (WGS) entry which is preliminary data.</text>
</comment>
<feature type="transmembrane region" description="Helical" evidence="8">
    <location>
        <begin position="21"/>
        <end position="39"/>
    </location>
</feature>
<accession>A0A1E5G392</accession>
<dbReference type="PANTHER" id="PTHR30294:SF45">
    <property type="entry name" value="LINEARMYCIN RESISTANCE PERMEASE PROTEIN LNRN"/>
    <property type="match status" value="1"/>
</dbReference>
<evidence type="ECO:0000256" key="4">
    <source>
        <dbReference type="ARBA" id="ARBA00022475"/>
    </source>
</evidence>
<keyword evidence="3" id="KW-0813">Transport</keyword>
<keyword evidence="11" id="KW-1185">Reference proteome</keyword>
<dbReference type="RefSeq" id="WP_069642926.1">
    <property type="nucleotide sequence ID" value="NZ_MIJE01000011.1"/>
</dbReference>
<comment type="similarity">
    <text evidence="2">Belongs to the ABC-2 integral membrane protein family.</text>
</comment>
<dbReference type="EMBL" id="MIJE01000011">
    <property type="protein sequence ID" value="OEF97528.1"/>
    <property type="molecule type" value="Genomic_DNA"/>
</dbReference>
<comment type="subcellular location">
    <subcellularLocation>
        <location evidence="1">Cell membrane</location>
        <topology evidence="1">Multi-pass membrane protein</topology>
    </subcellularLocation>
</comment>
<evidence type="ECO:0000313" key="10">
    <source>
        <dbReference type="EMBL" id="OEF97528.1"/>
    </source>
</evidence>
<dbReference type="PANTHER" id="PTHR30294">
    <property type="entry name" value="MEMBRANE COMPONENT OF ABC TRANSPORTER YHHJ-RELATED"/>
    <property type="match status" value="1"/>
</dbReference>
<feature type="transmembrane region" description="Helical" evidence="8">
    <location>
        <begin position="183"/>
        <end position="204"/>
    </location>
</feature>
<dbReference type="PROSITE" id="PS51012">
    <property type="entry name" value="ABC_TM2"/>
    <property type="match status" value="1"/>
</dbReference>
<proteinExistence type="inferred from homology"/>
<evidence type="ECO:0000259" key="9">
    <source>
        <dbReference type="PROSITE" id="PS51012"/>
    </source>
</evidence>
<feature type="domain" description="ABC transmembrane type-2" evidence="9">
    <location>
        <begin position="138"/>
        <end position="372"/>
    </location>
</feature>
<feature type="transmembrane region" description="Helical" evidence="8">
    <location>
        <begin position="259"/>
        <end position="280"/>
    </location>
</feature>